<dbReference type="InterPro" id="IPR050490">
    <property type="entry name" value="Bact_solute-bd_prot1"/>
</dbReference>
<reference evidence="6 7" key="1">
    <citation type="submission" date="2022-08" db="EMBL/GenBank/DDBJ databases">
        <title>Paenibacillus endoradicis sp. nov., Paenibacillus radicibacter sp. nov and Paenibacillus pararadicis sp. nov., three cold-adapted plant growth-promoting bacteria isolated from root of Larix gmelinii in Great Khingan.</title>
        <authorList>
            <person name="Xue H."/>
        </authorList>
    </citation>
    <scope>NUCLEOTIDE SEQUENCE [LARGE SCALE GENOMIC DNA]</scope>
    <source>
        <strain evidence="6 7">N5-1-1-5</strain>
    </source>
</reference>
<gene>
    <name evidence="6" type="ORF">NV381_31380</name>
</gene>
<sequence length="510" mass="58369">MSRRSLFVKMFIYRPVSIIVSVALLLSACEGIDTKKSSIPAAELLDISMMVPLHQVKAPPDELISSIEQATQTNLDIEWVPYDIYKDKMMNALETNSPKKVIFVSQPDYVYVRNEIRSGMFWEIGPYLDFYPNLKKLNKTTLNETSVDDRLYGLYTERPASRQGVILRKDWLDRLGLKEPSSIDELYEVMKKFTYNDPDGNGKQDTIGLADRSDLVFGAFKTLGSYFGTPNNWGVVKDKLVPEFMTPEYIHTMDFMKKLYDENILNRDFSITSKQVERYMIISGKAGAYIGSLEDTPRLLDELQKLNPTAELTILNRIRGPQGYGVWSIPSFNGLFLFSKKEIKTEAELRKILAFFDRTMDADVSNIMQYGLEGKHYTVEEGRVVKTPTMSQLHNIEVLPLYSLMIASLNNSIMKLKEEMQDPLQVKISKLTSDNESFLIRDPAQSLFSPTYDMVGGELWPIVINATYSYILGQIDLNGFEKEIDKWERKGGGQIIKEYSEAYQKKISNK</sequence>
<dbReference type="PANTHER" id="PTHR43649">
    <property type="entry name" value="ARABINOSE-BINDING PROTEIN-RELATED"/>
    <property type="match status" value="1"/>
</dbReference>
<dbReference type="PROSITE" id="PS51257">
    <property type="entry name" value="PROKAR_LIPOPROTEIN"/>
    <property type="match status" value="1"/>
</dbReference>
<comment type="caution">
    <text evidence="6">The sequence shown here is derived from an EMBL/GenBank/DDBJ whole genome shotgun (WGS) entry which is preliminary data.</text>
</comment>
<keyword evidence="5" id="KW-0449">Lipoprotein</keyword>
<accession>A0ABT1YRA3</accession>
<evidence type="ECO:0000256" key="1">
    <source>
        <dbReference type="ARBA" id="ARBA00022475"/>
    </source>
</evidence>
<keyword evidence="2" id="KW-0732">Signal</keyword>
<evidence type="ECO:0000256" key="4">
    <source>
        <dbReference type="ARBA" id="ARBA00023139"/>
    </source>
</evidence>
<organism evidence="6 7">
    <name type="scientific">Paenibacillus radicis</name>
    <name type="common">ex Xue et al. 2023</name>
    <dbReference type="NCBI Taxonomy" id="2972489"/>
    <lineage>
        <taxon>Bacteria</taxon>
        <taxon>Bacillati</taxon>
        <taxon>Bacillota</taxon>
        <taxon>Bacilli</taxon>
        <taxon>Bacillales</taxon>
        <taxon>Paenibacillaceae</taxon>
        <taxon>Paenibacillus</taxon>
    </lineage>
</organism>
<evidence type="ECO:0000256" key="3">
    <source>
        <dbReference type="ARBA" id="ARBA00023136"/>
    </source>
</evidence>
<evidence type="ECO:0000313" key="7">
    <source>
        <dbReference type="Proteomes" id="UP001300012"/>
    </source>
</evidence>
<protein>
    <submittedName>
        <fullName evidence="6">Extracellular solute-binding protein</fullName>
    </submittedName>
</protein>
<evidence type="ECO:0000313" key="6">
    <source>
        <dbReference type="EMBL" id="MCR8635717.1"/>
    </source>
</evidence>
<keyword evidence="4" id="KW-0564">Palmitate</keyword>
<keyword evidence="1" id="KW-1003">Cell membrane</keyword>
<keyword evidence="3" id="KW-0472">Membrane</keyword>
<evidence type="ECO:0000256" key="5">
    <source>
        <dbReference type="ARBA" id="ARBA00023288"/>
    </source>
</evidence>
<dbReference type="PANTHER" id="PTHR43649:SF33">
    <property type="entry name" value="POLYGALACTURONAN_RHAMNOGALACTURONAN-BINDING PROTEIN YTCQ"/>
    <property type="match status" value="1"/>
</dbReference>
<dbReference type="EMBL" id="JANQBD010000031">
    <property type="protein sequence ID" value="MCR8635717.1"/>
    <property type="molecule type" value="Genomic_DNA"/>
</dbReference>
<proteinExistence type="predicted"/>
<dbReference type="RefSeq" id="WP_258217262.1">
    <property type="nucleotide sequence ID" value="NZ_JANQBD010000031.1"/>
</dbReference>
<dbReference type="Pfam" id="PF01547">
    <property type="entry name" value="SBP_bac_1"/>
    <property type="match status" value="1"/>
</dbReference>
<dbReference type="Proteomes" id="UP001300012">
    <property type="component" value="Unassembled WGS sequence"/>
</dbReference>
<keyword evidence="7" id="KW-1185">Reference proteome</keyword>
<evidence type="ECO:0000256" key="2">
    <source>
        <dbReference type="ARBA" id="ARBA00022729"/>
    </source>
</evidence>
<dbReference type="InterPro" id="IPR006059">
    <property type="entry name" value="SBP"/>
</dbReference>
<dbReference type="SUPFAM" id="SSF53850">
    <property type="entry name" value="Periplasmic binding protein-like II"/>
    <property type="match status" value="1"/>
</dbReference>
<name>A0ABT1YRA3_9BACL</name>
<dbReference type="Gene3D" id="3.40.190.10">
    <property type="entry name" value="Periplasmic binding protein-like II"/>
    <property type="match status" value="2"/>
</dbReference>